<dbReference type="GeneID" id="27710458"/>
<sequence length="378" mass="40644">MLCRALTLVPAAVVATYTVPKPNGTYGVSLVDKQLVDLELSDPYLPLPHRRVEISVIAPMEANSCRPVTQPYMPAAQSSQFWEQALANMTGVSFEGTISQTELTLCEPPVNGSNSTSPLILFAPGAGFPRQLYSILLTSVVAKSGYTIVAFEQPGYAEFETFPNNTTEVGQINVTNGNGLGVLVQDVSFILDTFNISNRSMLAAWGSSRPAAMFGHSEGGAVTAASLLVEPHRLLGGINLDGAFYGAPLLANASIKQPFAILSSSIHDFSVSPSWPVVWSHLQGDKWQIQLNDSEHATYGDFPFLADLWGIREKTHGLVDELVGGLLGQEAIDVVGNLVKAFFDFVFGKAPVSNVVNTAEAEQGVWKVQNVTIVRSFL</sequence>
<organism evidence="6 7">
    <name type="scientific">Fonsecaea multimorphosa CBS 102226</name>
    <dbReference type="NCBI Taxonomy" id="1442371"/>
    <lineage>
        <taxon>Eukaryota</taxon>
        <taxon>Fungi</taxon>
        <taxon>Dikarya</taxon>
        <taxon>Ascomycota</taxon>
        <taxon>Pezizomycotina</taxon>
        <taxon>Eurotiomycetes</taxon>
        <taxon>Chaetothyriomycetidae</taxon>
        <taxon>Chaetothyriales</taxon>
        <taxon>Herpotrichiellaceae</taxon>
        <taxon>Fonsecaea</taxon>
    </lineage>
</organism>
<keyword evidence="5" id="KW-0732">Signal</keyword>
<dbReference type="OrthoDB" id="2363873at2759"/>
<dbReference type="Gene3D" id="3.40.50.1820">
    <property type="entry name" value="alpha/beta hydrolase"/>
    <property type="match status" value="1"/>
</dbReference>
<evidence type="ECO:0000256" key="2">
    <source>
        <dbReference type="ARBA" id="ARBA00022801"/>
    </source>
</evidence>
<evidence type="ECO:0000256" key="1">
    <source>
        <dbReference type="ARBA" id="ARBA00013201"/>
    </source>
</evidence>
<dbReference type="PANTHER" id="PTHR10272:SF14">
    <property type="entry name" value="PAF ACETYLHYDROLASE FAMILY PROTEIN"/>
    <property type="match status" value="1"/>
</dbReference>
<keyword evidence="4" id="KW-0443">Lipid metabolism</keyword>
<proteinExistence type="predicted"/>
<dbReference type="PANTHER" id="PTHR10272">
    <property type="entry name" value="PLATELET-ACTIVATING FACTOR ACETYLHYDROLASE"/>
    <property type="match status" value="1"/>
</dbReference>
<keyword evidence="7" id="KW-1185">Reference proteome</keyword>
<dbReference type="SUPFAM" id="SSF53474">
    <property type="entry name" value="alpha/beta-Hydrolases"/>
    <property type="match status" value="1"/>
</dbReference>
<evidence type="ECO:0000256" key="3">
    <source>
        <dbReference type="ARBA" id="ARBA00022963"/>
    </source>
</evidence>
<dbReference type="InterPro" id="IPR029058">
    <property type="entry name" value="AB_hydrolase_fold"/>
</dbReference>
<dbReference type="RefSeq" id="XP_016633259.1">
    <property type="nucleotide sequence ID" value="XM_016775216.1"/>
</dbReference>
<dbReference type="EC" id="3.1.1.47" evidence="1"/>
<feature type="chain" id="PRO_5002260886" description="1-alkyl-2-acetylglycerophosphocholine esterase" evidence="5">
    <location>
        <begin position="19"/>
        <end position="378"/>
    </location>
</feature>
<evidence type="ECO:0000256" key="4">
    <source>
        <dbReference type="ARBA" id="ARBA00023098"/>
    </source>
</evidence>
<dbReference type="GO" id="GO:0003847">
    <property type="term" value="F:1-alkyl-2-acetylglycerophosphocholine esterase activity"/>
    <property type="evidence" value="ECO:0007669"/>
    <property type="project" value="UniProtKB-EC"/>
</dbReference>
<feature type="signal peptide" evidence="5">
    <location>
        <begin position="1"/>
        <end position="18"/>
    </location>
</feature>
<dbReference type="VEuPathDB" id="FungiDB:Z520_04712"/>
<name>A0A0D2IQA0_9EURO</name>
<dbReference type="AlphaFoldDB" id="A0A0D2IQA0"/>
<reference evidence="6 7" key="1">
    <citation type="submission" date="2015-01" db="EMBL/GenBank/DDBJ databases">
        <title>The Genome Sequence of Fonsecaea multimorphosa CBS 102226.</title>
        <authorList>
            <consortium name="The Broad Institute Genomics Platform"/>
            <person name="Cuomo C."/>
            <person name="de Hoog S."/>
            <person name="Gorbushina A."/>
            <person name="Stielow B."/>
            <person name="Teixiera M."/>
            <person name="Abouelleil A."/>
            <person name="Chapman S.B."/>
            <person name="Priest M."/>
            <person name="Young S.K."/>
            <person name="Wortman J."/>
            <person name="Nusbaum C."/>
            <person name="Birren B."/>
        </authorList>
    </citation>
    <scope>NUCLEOTIDE SEQUENCE [LARGE SCALE GENOMIC DNA]</scope>
    <source>
        <strain evidence="6 7">CBS 102226</strain>
    </source>
</reference>
<gene>
    <name evidence="6" type="ORF">Z520_04712</name>
</gene>
<protein>
    <recommendedName>
        <fullName evidence="1">1-alkyl-2-acetylglycerophosphocholine esterase</fullName>
        <ecNumber evidence="1">3.1.1.47</ecNumber>
    </recommendedName>
</protein>
<dbReference type="GO" id="GO:0016042">
    <property type="term" value="P:lipid catabolic process"/>
    <property type="evidence" value="ECO:0007669"/>
    <property type="project" value="UniProtKB-KW"/>
</dbReference>
<accession>A0A0D2IQA0</accession>
<dbReference type="Proteomes" id="UP000053411">
    <property type="component" value="Unassembled WGS sequence"/>
</dbReference>
<evidence type="ECO:0000313" key="7">
    <source>
        <dbReference type="Proteomes" id="UP000053411"/>
    </source>
</evidence>
<dbReference type="EMBL" id="KN848069">
    <property type="protein sequence ID" value="KIX99136.1"/>
    <property type="molecule type" value="Genomic_DNA"/>
</dbReference>
<evidence type="ECO:0000313" key="6">
    <source>
        <dbReference type="EMBL" id="KIX99136.1"/>
    </source>
</evidence>
<keyword evidence="2" id="KW-0378">Hydrolase</keyword>
<evidence type="ECO:0000256" key="5">
    <source>
        <dbReference type="SAM" id="SignalP"/>
    </source>
</evidence>
<keyword evidence="3" id="KW-0442">Lipid degradation</keyword>
<dbReference type="STRING" id="1442371.A0A0D2IQA0"/>